<dbReference type="PRINTS" id="PR00105">
    <property type="entry name" value="C5METTRFRASE"/>
</dbReference>
<comment type="caution">
    <text evidence="8">The sequence shown here is derived from an EMBL/GenBank/DDBJ whole genome shotgun (WGS) entry which is preliminary data.</text>
</comment>
<evidence type="ECO:0000256" key="7">
    <source>
        <dbReference type="SAM" id="MobiDB-lite"/>
    </source>
</evidence>
<dbReference type="AlphaFoldDB" id="A0ABD7HHM7"/>
<keyword evidence="3 6" id="KW-0808">Transferase</keyword>
<dbReference type="InterPro" id="IPR031303">
    <property type="entry name" value="C5_meth_CS"/>
</dbReference>
<evidence type="ECO:0000313" key="8">
    <source>
        <dbReference type="EMBL" id="RIT29530.1"/>
    </source>
</evidence>
<evidence type="ECO:0000256" key="1">
    <source>
        <dbReference type="ARBA" id="ARBA00011975"/>
    </source>
</evidence>
<evidence type="ECO:0000256" key="4">
    <source>
        <dbReference type="ARBA" id="ARBA00022691"/>
    </source>
</evidence>
<organism evidence="8 9">
    <name type="scientific">Mycobacteroides abscessus</name>
    <dbReference type="NCBI Taxonomy" id="36809"/>
    <lineage>
        <taxon>Bacteria</taxon>
        <taxon>Bacillati</taxon>
        <taxon>Actinomycetota</taxon>
        <taxon>Actinomycetes</taxon>
        <taxon>Mycobacteriales</taxon>
        <taxon>Mycobacteriaceae</taxon>
        <taxon>Mycobacteroides</taxon>
    </lineage>
</organism>
<keyword evidence="4 6" id="KW-0949">S-adenosyl-L-methionine</keyword>
<feature type="active site" evidence="6">
    <location>
        <position position="119"/>
    </location>
</feature>
<dbReference type="Pfam" id="PF00145">
    <property type="entry name" value="DNA_methylase"/>
    <property type="match status" value="2"/>
</dbReference>
<dbReference type="GO" id="GO:0009307">
    <property type="term" value="P:DNA restriction-modification system"/>
    <property type="evidence" value="ECO:0007669"/>
    <property type="project" value="UniProtKB-KW"/>
</dbReference>
<dbReference type="PANTHER" id="PTHR10629:SF52">
    <property type="entry name" value="DNA (CYTOSINE-5)-METHYLTRANSFERASE 1"/>
    <property type="match status" value="1"/>
</dbReference>
<evidence type="ECO:0000256" key="6">
    <source>
        <dbReference type="PROSITE-ProRule" id="PRU01016"/>
    </source>
</evidence>
<dbReference type="RefSeq" id="WP_100472485.1">
    <property type="nucleotide sequence ID" value="NZ_CP029076.1"/>
</dbReference>
<evidence type="ECO:0000256" key="5">
    <source>
        <dbReference type="ARBA" id="ARBA00022747"/>
    </source>
</evidence>
<name>A0ABD7HHM7_9MYCO</name>
<gene>
    <name evidence="8" type="ORF">D2E76_25120</name>
</gene>
<dbReference type="InterPro" id="IPR050390">
    <property type="entry name" value="C5-Methyltransferase"/>
</dbReference>
<dbReference type="GO" id="GO:0003886">
    <property type="term" value="F:DNA (cytosine-5-)-methyltransferase activity"/>
    <property type="evidence" value="ECO:0007669"/>
    <property type="project" value="UniProtKB-EC"/>
</dbReference>
<dbReference type="InterPro" id="IPR029063">
    <property type="entry name" value="SAM-dependent_MTases_sf"/>
</dbReference>
<sequence>MGAAWGPPFVTTPRYGLSVARTETESDETPPLASIELFTGAGGLAQAIEEVGKTKHLLAVEIDRRACETLRINGAFDVPPDQRTPHDRSGWPLREGDIHKVSFTEFADRVDIVAGGVPCQPWSLGGAHRGFDDSRNLWPELFRTIRETRPRAVIAENVKGLLRPSFKEYYDYILDSLRAPFVEPEPEEDWHDHHRRLTDALASATQSDTHFYNVKFKLMNAADYGVPQQRWRVFVVAFRRDLGLSDWMFPEATHSEAALFLAQRDGTYWERHNLQAEPPFVSLAKATEEARARQPWLTLRDAIHDLPEPLGHKVDHPDWTHHFGWGGAREYPGHTPNLLDRPAKTVKAGVHGVPGGESVVQLDDGSIRYMTVRETARVMTFPDKWQFSGPRGEQMRQLGNAVPVHLGWVVANSVAAAVRSANTEPSHPRWRSQPADAEWRAPTGRSRAEATAEQDLSAGAPSRRLVSLPDGRSARASIELKKNPKARRIYANLRYSVDGKTVTKYVGEVSESSRLENLQAAWKIVHAQAMLGV</sequence>
<dbReference type="InterPro" id="IPR001525">
    <property type="entry name" value="C5_MeTfrase"/>
</dbReference>
<dbReference type="PROSITE" id="PS00095">
    <property type="entry name" value="C5_MTASE_2"/>
    <property type="match status" value="1"/>
</dbReference>
<dbReference type="EC" id="2.1.1.37" evidence="1"/>
<dbReference type="GO" id="GO:0032259">
    <property type="term" value="P:methylation"/>
    <property type="evidence" value="ECO:0007669"/>
    <property type="project" value="UniProtKB-KW"/>
</dbReference>
<evidence type="ECO:0000256" key="2">
    <source>
        <dbReference type="ARBA" id="ARBA00022603"/>
    </source>
</evidence>
<reference evidence="8 9" key="1">
    <citation type="submission" date="2018-08" db="EMBL/GenBank/DDBJ databases">
        <title>Linezolid Resistance in Mycobacterium abscessus: MIC Distribution and Comprehensive Investigation of Resistance Mechanisms.</title>
        <authorList>
            <person name="Ye M."/>
            <person name="Xu L."/>
            <person name="Zou Y."/>
            <person name="Li B."/>
            <person name="Guo Q."/>
            <person name="Zhang Y."/>
            <person name="Zhan M."/>
            <person name="Xu B."/>
            <person name="Yu F."/>
            <person name="Zhang Z."/>
            <person name="Chu H."/>
        </authorList>
    </citation>
    <scope>NUCLEOTIDE SEQUENCE [LARGE SCALE GENOMIC DNA]</scope>
    <source>
        <strain evidence="8 9">G143</strain>
    </source>
</reference>
<dbReference type="Gene3D" id="3.90.120.10">
    <property type="entry name" value="DNA Methylase, subunit A, domain 2"/>
    <property type="match status" value="1"/>
</dbReference>
<keyword evidence="5" id="KW-0680">Restriction system</keyword>
<feature type="region of interest" description="Disordered" evidence="7">
    <location>
        <begin position="420"/>
        <end position="467"/>
    </location>
</feature>
<comment type="similarity">
    <text evidence="6">Belongs to the class I-like SAM-binding methyltransferase superfamily. C5-methyltransferase family.</text>
</comment>
<proteinExistence type="inferred from homology"/>
<keyword evidence="2 6" id="KW-0489">Methyltransferase</keyword>
<dbReference type="Gene3D" id="3.40.50.150">
    <property type="entry name" value="Vaccinia Virus protein VP39"/>
    <property type="match status" value="1"/>
</dbReference>
<protein>
    <recommendedName>
        <fullName evidence="1">DNA (cytosine-5-)-methyltransferase</fullName>
        <ecNumber evidence="1">2.1.1.37</ecNumber>
    </recommendedName>
</protein>
<dbReference type="EMBL" id="QXBN01000031">
    <property type="protein sequence ID" value="RIT29530.1"/>
    <property type="molecule type" value="Genomic_DNA"/>
</dbReference>
<accession>A0ABD7HHM7</accession>
<evidence type="ECO:0000256" key="3">
    <source>
        <dbReference type="ARBA" id="ARBA00022679"/>
    </source>
</evidence>
<dbReference type="PROSITE" id="PS51679">
    <property type="entry name" value="SAM_MT_C5"/>
    <property type="match status" value="1"/>
</dbReference>
<dbReference type="InterPro" id="IPR018117">
    <property type="entry name" value="C5_DNA_meth_AS"/>
</dbReference>
<dbReference type="Proteomes" id="UP000284557">
    <property type="component" value="Unassembled WGS sequence"/>
</dbReference>
<evidence type="ECO:0000313" key="9">
    <source>
        <dbReference type="Proteomes" id="UP000284557"/>
    </source>
</evidence>
<dbReference type="PANTHER" id="PTHR10629">
    <property type="entry name" value="CYTOSINE-SPECIFIC METHYLTRANSFERASE"/>
    <property type="match status" value="1"/>
</dbReference>
<dbReference type="PROSITE" id="PS00094">
    <property type="entry name" value="C5_MTASE_1"/>
    <property type="match status" value="1"/>
</dbReference>
<dbReference type="SUPFAM" id="SSF53335">
    <property type="entry name" value="S-adenosyl-L-methionine-dependent methyltransferases"/>
    <property type="match status" value="1"/>
</dbReference>